<name>A0ABC8WFG5_9POAL</name>
<evidence type="ECO:0000256" key="8">
    <source>
        <dbReference type="ARBA" id="ARBA00023187"/>
    </source>
</evidence>
<dbReference type="GO" id="GO:0008380">
    <property type="term" value="P:RNA splicing"/>
    <property type="evidence" value="ECO:0007669"/>
    <property type="project" value="UniProtKB-KW"/>
</dbReference>
<reference evidence="17" key="1">
    <citation type="submission" date="2024-06" db="EMBL/GenBank/DDBJ databases">
        <authorList>
            <person name="Ryan C."/>
        </authorList>
    </citation>
    <scope>NUCLEOTIDE SEQUENCE [LARGE SCALE GENOMIC DNA]</scope>
</reference>
<evidence type="ECO:0000256" key="11">
    <source>
        <dbReference type="ARBA" id="ARBA00023306"/>
    </source>
</evidence>
<dbReference type="GO" id="GO:0006355">
    <property type="term" value="P:regulation of DNA-templated transcription"/>
    <property type="evidence" value="ECO:0007669"/>
    <property type="project" value="UniProtKB-ARBA"/>
</dbReference>
<comment type="similarity">
    <text evidence="1">Belongs to the CEF1 family.</text>
</comment>
<evidence type="ECO:0000256" key="5">
    <source>
        <dbReference type="ARBA" id="ARBA00022763"/>
    </source>
</evidence>
<dbReference type="SUPFAM" id="SSF46689">
    <property type="entry name" value="Homeodomain-like"/>
    <property type="match status" value="1"/>
</dbReference>
<organism evidence="16 17">
    <name type="scientific">Urochloa decumbens</name>
    <dbReference type="NCBI Taxonomy" id="240449"/>
    <lineage>
        <taxon>Eukaryota</taxon>
        <taxon>Viridiplantae</taxon>
        <taxon>Streptophyta</taxon>
        <taxon>Embryophyta</taxon>
        <taxon>Tracheophyta</taxon>
        <taxon>Spermatophyta</taxon>
        <taxon>Magnoliopsida</taxon>
        <taxon>Liliopsida</taxon>
        <taxon>Poales</taxon>
        <taxon>Poaceae</taxon>
        <taxon>PACMAD clade</taxon>
        <taxon>Panicoideae</taxon>
        <taxon>Panicodae</taxon>
        <taxon>Paniceae</taxon>
        <taxon>Melinidinae</taxon>
        <taxon>Urochloa</taxon>
    </lineage>
</organism>
<dbReference type="PANTHER" id="PTHR45885:SF1">
    <property type="entry name" value="CELL DIVISION CYCLE 5-LIKE PROTEIN"/>
    <property type="match status" value="1"/>
</dbReference>
<dbReference type="AlphaFoldDB" id="A0ABC8WFG5"/>
<feature type="region of interest" description="Disordered" evidence="13">
    <location>
        <begin position="110"/>
        <end position="147"/>
    </location>
</feature>
<dbReference type="CDD" id="cd11659">
    <property type="entry name" value="SANT_CDC5_II"/>
    <property type="match status" value="1"/>
</dbReference>
<accession>A0ABC8WFG5</accession>
<dbReference type="Pfam" id="PF11831">
    <property type="entry name" value="Myb_Cef"/>
    <property type="match status" value="1"/>
</dbReference>
<evidence type="ECO:0000313" key="16">
    <source>
        <dbReference type="EMBL" id="CAL4906637.1"/>
    </source>
</evidence>
<feature type="domain" description="HTH myb-type" evidence="15">
    <location>
        <begin position="54"/>
        <end position="107"/>
    </location>
</feature>
<keyword evidence="5" id="KW-0227">DNA damage</keyword>
<keyword evidence="9" id="KW-0234">DNA repair</keyword>
<feature type="compositionally biased region" description="Basic and acidic residues" evidence="13">
    <location>
        <begin position="596"/>
        <end position="608"/>
    </location>
</feature>
<evidence type="ECO:0000256" key="2">
    <source>
        <dbReference type="ARBA" id="ARBA00022664"/>
    </source>
</evidence>
<sequence length="812" mass="92460">MRIMIKGGVWKNTEDVILKALVMKYGKNQWARISSLLVRKSAKQCKARWYEWLDPSIKKTEWTREEDEKLLHLAKLMPTQWRTIAPIVGRTPSQCLERYEKLLDAACAKDENYEPNDDPRKLRPGEIDPNPESKPARPDPLNMDEDEKEMLSEARARLANTRGKKAKRKAREKQLEEARRLASLQKRRELKAAGIDTRHIKRKRKGIDYNAEIPFEKQPPSGFYDTVGEDRPLEHVQFPTTIEELEGKRREDIEAQLRKQDIARNKILQRQDAPAAIMQANKLNDPEAVTRRSKLMLPPPQISDHELEEIAKMGNAGDPGLTEELGEGSTATRTLLASYSQTPRLGMTPLRTPQRTPAGNGDAIMMEAENLARLRESQTPLLGGDNPDLHPSDFSGVTPCKEIQTPNPMATPLASPGPGVTPMIGMTPSRDGHSFGLTPKATPFRDELRINEEVEMQDSTKLELRRQAKLRRSLRSGFASIPQPKNEYQIVMPPITEDEKEEAQEKIEEDMSDRLARERAEEQARQEALLRKRSKVLQRSLPRPPTASVEIIRQSLIRSGKSGSRSTFVPPTSLEQADELINEELLRLLEHDNAKYPLDEKTQKETKKGSKRQQNGGSVVSEIGDFDEDELKEAGSMVEEEIQYLRMAMGHENESFEDFVKAHDACQEDLMFFPTNNSYGLASVARNADKISALQNEFEIVKKRMNDEAKKASRLEQKIKLLTQGYQVWAGKLWSQVQDTYKQMNTASTELECFQELQKQEHLAASYRMLNLTEEVNKQKEMLSEAFLVKRCILGLQNSSPPYTSLLIYESV</sequence>
<evidence type="ECO:0000313" key="17">
    <source>
        <dbReference type="Proteomes" id="UP001497457"/>
    </source>
</evidence>
<keyword evidence="17" id="KW-1185">Reference proteome</keyword>
<dbReference type="PANTHER" id="PTHR45885">
    <property type="entry name" value="CELL DIVISION CYCLE 5-LIKE PROTEIN"/>
    <property type="match status" value="1"/>
</dbReference>
<evidence type="ECO:0000256" key="10">
    <source>
        <dbReference type="ARBA" id="ARBA00023242"/>
    </source>
</evidence>
<dbReference type="InterPro" id="IPR009057">
    <property type="entry name" value="Homeodomain-like_sf"/>
</dbReference>
<proteinExistence type="inferred from homology"/>
<dbReference type="CDD" id="cd00167">
    <property type="entry name" value="SANT"/>
    <property type="match status" value="1"/>
</dbReference>
<dbReference type="GO" id="GO:0003677">
    <property type="term" value="F:DNA binding"/>
    <property type="evidence" value="ECO:0007669"/>
    <property type="project" value="UniProtKB-KW"/>
</dbReference>
<keyword evidence="3" id="KW-0747">Spliceosome</keyword>
<keyword evidence="11" id="KW-0131">Cell cycle</keyword>
<dbReference type="InterPro" id="IPR017930">
    <property type="entry name" value="Myb_dom"/>
</dbReference>
<keyword evidence="8" id="KW-0508">mRNA splicing</keyword>
<dbReference type="Gene3D" id="1.10.10.60">
    <property type="entry name" value="Homeodomain-like"/>
    <property type="match status" value="2"/>
</dbReference>
<evidence type="ECO:0000256" key="7">
    <source>
        <dbReference type="ARBA" id="ARBA00023125"/>
    </source>
</evidence>
<dbReference type="InterPro" id="IPR047242">
    <property type="entry name" value="CDC5L/Cef1"/>
</dbReference>
<evidence type="ECO:0000256" key="1">
    <source>
        <dbReference type="ARBA" id="ARBA00010506"/>
    </source>
</evidence>
<dbReference type="InterPro" id="IPR001005">
    <property type="entry name" value="SANT/Myb"/>
</dbReference>
<evidence type="ECO:0000256" key="4">
    <source>
        <dbReference type="ARBA" id="ARBA00022737"/>
    </source>
</evidence>
<dbReference type="PROSITE" id="PS50090">
    <property type="entry name" value="MYB_LIKE"/>
    <property type="match status" value="2"/>
</dbReference>
<feature type="coiled-coil region" evidence="12">
    <location>
        <begin position="691"/>
        <end position="718"/>
    </location>
</feature>
<dbReference type="FunFam" id="1.10.10.60:FF:000021">
    <property type="entry name" value="CDC5 cell division cycle 5-like"/>
    <property type="match status" value="1"/>
</dbReference>
<evidence type="ECO:0000256" key="3">
    <source>
        <dbReference type="ARBA" id="ARBA00022728"/>
    </source>
</evidence>
<dbReference type="SMART" id="SM00717">
    <property type="entry name" value="SANT"/>
    <property type="match status" value="2"/>
</dbReference>
<evidence type="ECO:0000256" key="9">
    <source>
        <dbReference type="ARBA" id="ARBA00023204"/>
    </source>
</evidence>
<feature type="region of interest" description="Disordered" evidence="13">
    <location>
        <begin position="596"/>
        <end position="620"/>
    </location>
</feature>
<dbReference type="InterPro" id="IPR047240">
    <property type="entry name" value="SANT_CDC5L_II"/>
</dbReference>
<evidence type="ECO:0000256" key="12">
    <source>
        <dbReference type="SAM" id="Coils"/>
    </source>
</evidence>
<feature type="domain" description="Myb-like" evidence="14">
    <location>
        <begin position="54"/>
        <end position="103"/>
    </location>
</feature>
<evidence type="ECO:0008006" key="18">
    <source>
        <dbReference type="Google" id="ProtNLM"/>
    </source>
</evidence>
<keyword evidence="2" id="KW-0507">mRNA processing</keyword>
<feature type="domain" description="Myb-like" evidence="14">
    <location>
        <begin position="2"/>
        <end position="53"/>
    </location>
</feature>
<evidence type="ECO:0000259" key="14">
    <source>
        <dbReference type="PROSITE" id="PS50090"/>
    </source>
</evidence>
<dbReference type="Pfam" id="PF13921">
    <property type="entry name" value="Myb_DNA-bind_6"/>
    <property type="match status" value="1"/>
</dbReference>
<dbReference type="PROSITE" id="PS51294">
    <property type="entry name" value="HTH_MYB"/>
    <property type="match status" value="2"/>
</dbReference>
<dbReference type="GO" id="GO:0005681">
    <property type="term" value="C:spliceosomal complex"/>
    <property type="evidence" value="ECO:0007669"/>
    <property type="project" value="UniProtKB-KW"/>
</dbReference>
<gene>
    <name evidence="16" type="ORF">URODEC1_LOCUS12195</name>
</gene>
<feature type="compositionally biased region" description="Basic and acidic residues" evidence="13">
    <location>
        <begin position="110"/>
        <end position="126"/>
    </location>
</feature>
<dbReference type="GO" id="GO:0006281">
    <property type="term" value="P:DNA repair"/>
    <property type="evidence" value="ECO:0007669"/>
    <property type="project" value="UniProtKB-KW"/>
</dbReference>
<protein>
    <recommendedName>
        <fullName evidence="18">Cell division cycle 5-like protein</fullName>
    </recommendedName>
</protein>
<dbReference type="InterPro" id="IPR021786">
    <property type="entry name" value="Cdc5p/Cef1_C"/>
</dbReference>
<dbReference type="GO" id="GO:0006397">
    <property type="term" value="P:mRNA processing"/>
    <property type="evidence" value="ECO:0007669"/>
    <property type="project" value="UniProtKB-KW"/>
</dbReference>
<feature type="domain" description="HTH myb-type" evidence="15">
    <location>
        <begin position="2"/>
        <end position="53"/>
    </location>
</feature>
<dbReference type="EMBL" id="OZ075122">
    <property type="protein sequence ID" value="CAL4906637.1"/>
    <property type="molecule type" value="Genomic_DNA"/>
</dbReference>
<keyword evidence="6 12" id="KW-0175">Coiled coil</keyword>
<reference evidence="16 17" key="2">
    <citation type="submission" date="2024-10" db="EMBL/GenBank/DDBJ databases">
        <authorList>
            <person name="Ryan C."/>
        </authorList>
    </citation>
    <scope>NUCLEOTIDE SEQUENCE [LARGE SCALE GENOMIC DNA]</scope>
</reference>
<keyword evidence="10" id="KW-0539">Nucleus</keyword>
<keyword evidence="7" id="KW-0238">DNA-binding</keyword>
<dbReference type="Proteomes" id="UP001497457">
    <property type="component" value="Chromosome 12b"/>
</dbReference>
<evidence type="ECO:0000256" key="13">
    <source>
        <dbReference type="SAM" id="MobiDB-lite"/>
    </source>
</evidence>
<evidence type="ECO:0000259" key="15">
    <source>
        <dbReference type="PROSITE" id="PS51294"/>
    </source>
</evidence>
<keyword evidence="4" id="KW-0677">Repeat</keyword>
<dbReference type="FunFam" id="1.10.10.60:FF:000091">
    <property type="entry name" value="CDC5 cell division cycle 5-like"/>
    <property type="match status" value="1"/>
</dbReference>
<evidence type="ECO:0000256" key="6">
    <source>
        <dbReference type="ARBA" id="ARBA00023054"/>
    </source>
</evidence>